<evidence type="ECO:0000256" key="1">
    <source>
        <dbReference type="SAM" id="MobiDB-lite"/>
    </source>
</evidence>
<keyword evidence="3" id="KW-1185">Reference proteome</keyword>
<protein>
    <submittedName>
        <fullName evidence="2">Uncharacterized protein</fullName>
    </submittedName>
</protein>
<feature type="region of interest" description="Disordered" evidence="1">
    <location>
        <begin position="261"/>
        <end position="284"/>
    </location>
</feature>
<feature type="compositionally biased region" description="Polar residues" evidence="1">
    <location>
        <begin position="135"/>
        <end position="146"/>
    </location>
</feature>
<feature type="region of interest" description="Disordered" evidence="1">
    <location>
        <begin position="468"/>
        <end position="542"/>
    </location>
</feature>
<feature type="compositionally biased region" description="Polar residues" evidence="1">
    <location>
        <begin position="220"/>
        <end position="229"/>
    </location>
</feature>
<feature type="compositionally biased region" description="Polar residues" evidence="1">
    <location>
        <begin position="468"/>
        <end position="481"/>
    </location>
</feature>
<accession>A0A7J7KQN1</accession>
<feature type="compositionally biased region" description="Pro residues" evidence="1">
    <location>
        <begin position="113"/>
        <end position="126"/>
    </location>
</feature>
<feature type="region of interest" description="Disordered" evidence="1">
    <location>
        <begin position="1"/>
        <end position="22"/>
    </location>
</feature>
<feature type="compositionally biased region" description="Polar residues" evidence="1">
    <location>
        <begin position="520"/>
        <end position="542"/>
    </location>
</feature>
<evidence type="ECO:0000313" key="3">
    <source>
        <dbReference type="Proteomes" id="UP000593567"/>
    </source>
</evidence>
<sequence length="542" mass="59462">MRNSLPFSYPSHPETGFHSPRQLSDLVSSGMTLLSPHGSSNQSSHMVPVITPTGYPPSNGSLLPQHIYRQPGDPGLLSPNSQHSYYNLPYPPGAMPPYPYSGYEFAQTHPRPWNSPPPFPSMPPPVAQLGPPFWQTRQEGSRSDVSNIVRKRQRRASSRSSNGGNSDTGYTSGLSSPAHASPGQNKLQEKAENLFKSKVLDDRRHNPIDIGSISKVADTHSGSTNQNALPSLPDNDSNKKSGTGNVLPDISVLALNPALRSEQSSGSRLPTTRTHSQNNLPSDGMQYMDPLYRARHMPPGYPHQLHQMYMPNRPPMYIAQPPNPANHMHMTQTNSIESLRNETVSDKEQEQPARKRHNLAHDLSKSKVNSKTVNTTASAQGNGISRAVSVPSGQQMLMNGFQPLFNQHMGAPGIPYPHSFGSEYGYAAQGPVHMMRAPTAQMLYRYPQSRMQVPPQVMPFHQSSNSMYAQPPFMTSPNGSNFAYAPSSTPPTSPKRKRRKGSSKTVIESHSAVLAETDNQESLPVNVESSRVQSENNATSDK</sequence>
<dbReference type="AlphaFoldDB" id="A0A7J7KQN1"/>
<feature type="compositionally biased region" description="Polar residues" evidence="1">
    <location>
        <begin position="261"/>
        <end position="281"/>
    </location>
</feature>
<feature type="region of interest" description="Disordered" evidence="1">
    <location>
        <begin position="109"/>
        <end position="186"/>
    </location>
</feature>
<gene>
    <name evidence="2" type="ORF">EB796_001207</name>
</gene>
<organism evidence="2 3">
    <name type="scientific">Bugula neritina</name>
    <name type="common">Brown bryozoan</name>
    <name type="synonym">Sertularia neritina</name>
    <dbReference type="NCBI Taxonomy" id="10212"/>
    <lineage>
        <taxon>Eukaryota</taxon>
        <taxon>Metazoa</taxon>
        <taxon>Spiralia</taxon>
        <taxon>Lophotrochozoa</taxon>
        <taxon>Bryozoa</taxon>
        <taxon>Gymnolaemata</taxon>
        <taxon>Cheilostomatida</taxon>
        <taxon>Flustrina</taxon>
        <taxon>Buguloidea</taxon>
        <taxon>Bugulidae</taxon>
        <taxon>Bugula</taxon>
    </lineage>
</organism>
<proteinExistence type="predicted"/>
<dbReference type="EMBL" id="VXIV02000138">
    <property type="protein sequence ID" value="KAF6040494.1"/>
    <property type="molecule type" value="Genomic_DNA"/>
</dbReference>
<evidence type="ECO:0000313" key="2">
    <source>
        <dbReference type="EMBL" id="KAF6040494.1"/>
    </source>
</evidence>
<comment type="caution">
    <text evidence="2">The sequence shown here is derived from an EMBL/GenBank/DDBJ whole genome shotgun (WGS) entry which is preliminary data.</text>
</comment>
<dbReference type="Proteomes" id="UP000593567">
    <property type="component" value="Unassembled WGS sequence"/>
</dbReference>
<feature type="region of interest" description="Disordered" evidence="1">
    <location>
        <begin position="213"/>
        <end position="245"/>
    </location>
</feature>
<reference evidence="2" key="1">
    <citation type="submission" date="2020-06" db="EMBL/GenBank/DDBJ databases">
        <title>Draft genome of Bugula neritina, a colonial animal packing powerful symbionts and potential medicines.</title>
        <authorList>
            <person name="Rayko M."/>
        </authorList>
    </citation>
    <scope>NUCLEOTIDE SEQUENCE [LARGE SCALE GENOMIC DNA]</scope>
    <source>
        <strain evidence="2">Kwan_BN1</strain>
    </source>
</reference>
<name>A0A7J7KQN1_BUGNE</name>